<evidence type="ECO:0000256" key="2">
    <source>
        <dbReference type="ARBA" id="ARBA00023002"/>
    </source>
</evidence>
<dbReference type="PANTHER" id="PTHR43103">
    <property type="entry name" value="NUCLEOSIDE-DIPHOSPHATE-SUGAR EPIMERASE"/>
    <property type="match status" value="1"/>
</dbReference>
<keyword evidence="3" id="KW-0520">NAD</keyword>
<proteinExistence type="inferred from homology"/>
<comment type="similarity">
    <text evidence="1">Belongs to the NAD(P)-dependent epimerase/dehydratase family.</text>
</comment>
<evidence type="ECO:0000313" key="5">
    <source>
        <dbReference type="EMBL" id="PDQ36158.1"/>
    </source>
</evidence>
<evidence type="ECO:0000259" key="4">
    <source>
        <dbReference type="Pfam" id="PF01370"/>
    </source>
</evidence>
<dbReference type="CDD" id="cd08946">
    <property type="entry name" value="SDR_e"/>
    <property type="match status" value="1"/>
</dbReference>
<protein>
    <recommendedName>
        <fullName evidence="4">NAD-dependent epimerase/dehydratase domain-containing protein</fullName>
    </recommendedName>
</protein>
<dbReference type="AlphaFoldDB" id="A0A2A6FU29"/>
<accession>A0A2A6FU29</accession>
<dbReference type="InterPro" id="IPR001509">
    <property type="entry name" value="Epimerase_deHydtase"/>
</dbReference>
<gene>
    <name evidence="5" type="ORF">B5766_03225</name>
</gene>
<dbReference type="Proteomes" id="UP000219994">
    <property type="component" value="Unassembled WGS sequence"/>
</dbReference>
<dbReference type="EMBL" id="NAEP01000023">
    <property type="protein sequence ID" value="PDQ36158.1"/>
    <property type="molecule type" value="Genomic_DNA"/>
</dbReference>
<keyword evidence="2" id="KW-0560">Oxidoreductase</keyword>
<evidence type="ECO:0000313" key="6">
    <source>
        <dbReference type="Proteomes" id="UP000219994"/>
    </source>
</evidence>
<feature type="domain" description="NAD-dependent epimerase/dehydratase" evidence="4">
    <location>
        <begin position="41"/>
        <end position="211"/>
    </location>
</feature>
<comment type="caution">
    <text evidence="5">The sequence shown here is derived from an EMBL/GenBank/DDBJ whole genome shotgun (WGS) entry which is preliminary data.</text>
</comment>
<organism evidence="5 6">
    <name type="scientific">Candidatus Lumbricidiphila eiseniae</name>
    <dbReference type="NCBI Taxonomy" id="1969409"/>
    <lineage>
        <taxon>Bacteria</taxon>
        <taxon>Bacillati</taxon>
        <taxon>Actinomycetota</taxon>
        <taxon>Actinomycetes</taxon>
        <taxon>Micrococcales</taxon>
        <taxon>Microbacteriaceae</taxon>
        <taxon>Candidatus Lumbricidiphila</taxon>
    </lineage>
</organism>
<sequence>MMSVPVRDTPTQAPSHLTPGRFYAGRMARSPDRREGCVVRVVMTGARGLIGSWAADELVRAGHEVVSVIREKSEVAEGLLLAQEEVIADAGDPRVLKRVCDGADGLVHLAAIPSPVGSTARELIEANTVTTVNVLEAAGEGGITAAVIASSASVLGMAWCKDLMAPCYLPVDEHHPLRPTEGYALSKEADEAAARMASRRWGMSIFALRFPFTHTRDVLLARATDPSAEQEFSLARELWGYLDVRDAAQAIRLCLDVASDESTRECTVLNIMADDVLINEELAVLMKQWHPSVGDIPGTIRGAYDVSRAAARIGFRAEHLLRGEPGRASRER</sequence>
<dbReference type="InterPro" id="IPR036291">
    <property type="entry name" value="NAD(P)-bd_dom_sf"/>
</dbReference>
<dbReference type="Pfam" id="PF01370">
    <property type="entry name" value="Epimerase"/>
    <property type="match status" value="1"/>
</dbReference>
<evidence type="ECO:0000256" key="1">
    <source>
        <dbReference type="ARBA" id="ARBA00007637"/>
    </source>
</evidence>
<evidence type="ECO:0000256" key="3">
    <source>
        <dbReference type="ARBA" id="ARBA00023027"/>
    </source>
</evidence>
<name>A0A2A6FU29_9MICO</name>
<reference evidence="6" key="1">
    <citation type="submission" date="2017-03" db="EMBL/GenBank/DDBJ databases">
        <authorList>
            <person name="Lund M.B."/>
        </authorList>
    </citation>
    <scope>NUCLEOTIDE SEQUENCE [LARGE SCALE GENOMIC DNA]</scope>
</reference>
<dbReference type="Gene3D" id="3.40.50.720">
    <property type="entry name" value="NAD(P)-binding Rossmann-like Domain"/>
    <property type="match status" value="1"/>
</dbReference>
<dbReference type="SUPFAM" id="SSF51735">
    <property type="entry name" value="NAD(P)-binding Rossmann-fold domains"/>
    <property type="match status" value="1"/>
</dbReference>
<dbReference type="PANTHER" id="PTHR43103:SF5">
    <property type="entry name" value="4-EPIMERASE, PUTATIVE (AFU_ORTHOLOGUE AFUA_7G00360)-RELATED"/>
    <property type="match status" value="1"/>
</dbReference>
<dbReference type="GO" id="GO:0016491">
    <property type="term" value="F:oxidoreductase activity"/>
    <property type="evidence" value="ECO:0007669"/>
    <property type="project" value="UniProtKB-KW"/>
</dbReference>